<accession>A0ABT3TSZ1</accession>
<gene>
    <name evidence="1" type="ORF">OFY01_07070</name>
</gene>
<evidence type="ECO:0000313" key="1">
    <source>
        <dbReference type="EMBL" id="MCX3059532.1"/>
    </source>
</evidence>
<protein>
    <submittedName>
        <fullName evidence="1">Uncharacterized protein</fullName>
    </submittedName>
</protein>
<sequence>MEHYEVSTRCAEAALLPAVRDADPRTPALADGFSCRTQIQYALLHALPDRTPVHLAEVPAEALRAGLSRS</sequence>
<organism evidence="1 2">
    <name type="scientific">Streptomyces beihaiensis</name>
    <dbReference type="NCBI Taxonomy" id="2984495"/>
    <lineage>
        <taxon>Bacteria</taxon>
        <taxon>Bacillati</taxon>
        <taxon>Actinomycetota</taxon>
        <taxon>Actinomycetes</taxon>
        <taxon>Kitasatosporales</taxon>
        <taxon>Streptomycetaceae</taxon>
        <taxon>Streptomyces</taxon>
    </lineage>
</organism>
<dbReference type="Proteomes" id="UP001163064">
    <property type="component" value="Unassembled WGS sequence"/>
</dbReference>
<proteinExistence type="predicted"/>
<evidence type="ECO:0000313" key="2">
    <source>
        <dbReference type="Proteomes" id="UP001163064"/>
    </source>
</evidence>
<name>A0ABT3TSZ1_9ACTN</name>
<reference evidence="1" key="1">
    <citation type="submission" date="2022-10" db="EMBL/GenBank/DDBJ databases">
        <title>Streptomyces beihaiensis sp. nov., a chitin degrading actinobacterium, isolated from shrimp pond soil.</title>
        <authorList>
            <person name="Xie J."/>
            <person name="Shen N."/>
        </authorList>
    </citation>
    <scope>NUCLEOTIDE SEQUENCE</scope>
    <source>
        <strain evidence="1">GXMU-J5</strain>
    </source>
</reference>
<dbReference type="RefSeq" id="WP_266597425.1">
    <property type="nucleotide sequence ID" value="NZ_JAPHNL010000055.1"/>
</dbReference>
<keyword evidence="2" id="KW-1185">Reference proteome</keyword>
<dbReference type="EMBL" id="JAPHNL010000055">
    <property type="protein sequence ID" value="MCX3059532.1"/>
    <property type="molecule type" value="Genomic_DNA"/>
</dbReference>
<comment type="caution">
    <text evidence="1">The sequence shown here is derived from an EMBL/GenBank/DDBJ whole genome shotgun (WGS) entry which is preliminary data.</text>
</comment>